<dbReference type="SUPFAM" id="SSF55920">
    <property type="entry name" value="Creatinase/aminopeptidase"/>
    <property type="match status" value="1"/>
</dbReference>
<organism evidence="3">
    <name type="scientific">marine metagenome</name>
    <dbReference type="NCBI Taxonomy" id="408172"/>
    <lineage>
        <taxon>unclassified sequences</taxon>
        <taxon>metagenomes</taxon>
        <taxon>ecological metagenomes</taxon>
    </lineage>
</organism>
<dbReference type="EMBL" id="UINC01018255">
    <property type="protein sequence ID" value="SVA76504.1"/>
    <property type="molecule type" value="Genomic_DNA"/>
</dbReference>
<gene>
    <name evidence="3" type="ORF">METZ01_LOCUS129358</name>
</gene>
<dbReference type="PANTHER" id="PTHR46112:SF2">
    <property type="entry name" value="XAA-PRO AMINOPEPTIDASE P-RELATED"/>
    <property type="match status" value="1"/>
</dbReference>
<dbReference type="Pfam" id="PF00557">
    <property type="entry name" value="Peptidase_M24"/>
    <property type="match status" value="1"/>
</dbReference>
<dbReference type="InterPro" id="IPR036005">
    <property type="entry name" value="Creatinase/aminopeptidase-like"/>
</dbReference>
<dbReference type="Gene3D" id="3.40.350.10">
    <property type="entry name" value="Creatinase/prolidase N-terminal domain"/>
    <property type="match status" value="1"/>
</dbReference>
<proteinExistence type="predicted"/>
<dbReference type="CDD" id="cd01066">
    <property type="entry name" value="APP_MetAP"/>
    <property type="match status" value="1"/>
</dbReference>
<feature type="domain" description="Creatinase N-terminal" evidence="2">
    <location>
        <begin position="23"/>
        <end position="170"/>
    </location>
</feature>
<reference evidence="3" key="1">
    <citation type="submission" date="2018-05" db="EMBL/GenBank/DDBJ databases">
        <authorList>
            <person name="Lanie J.A."/>
            <person name="Ng W.-L."/>
            <person name="Kazmierczak K.M."/>
            <person name="Andrzejewski T.M."/>
            <person name="Davidsen T.M."/>
            <person name="Wayne K.J."/>
            <person name="Tettelin H."/>
            <person name="Glass J.I."/>
            <person name="Rusch D."/>
            <person name="Podicherti R."/>
            <person name="Tsui H.-C.T."/>
            <person name="Winkler M.E."/>
        </authorList>
    </citation>
    <scope>NUCLEOTIDE SEQUENCE</scope>
</reference>
<dbReference type="Gene3D" id="3.90.230.10">
    <property type="entry name" value="Creatinase/methionine aminopeptidase superfamily"/>
    <property type="match status" value="1"/>
</dbReference>
<accession>A0A381YHL6</accession>
<evidence type="ECO:0008006" key="4">
    <source>
        <dbReference type="Google" id="ProtNLM"/>
    </source>
</evidence>
<evidence type="ECO:0000313" key="3">
    <source>
        <dbReference type="EMBL" id="SVA76504.1"/>
    </source>
</evidence>
<dbReference type="InterPro" id="IPR000994">
    <property type="entry name" value="Pept_M24"/>
</dbReference>
<dbReference type="InterPro" id="IPR000587">
    <property type="entry name" value="Creatinase_N"/>
</dbReference>
<dbReference type="AlphaFoldDB" id="A0A381YHL6"/>
<dbReference type="PANTHER" id="PTHR46112">
    <property type="entry name" value="AMINOPEPTIDASE"/>
    <property type="match status" value="1"/>
</dbReference>
<dbReference type="InterPro" id="IPR050659">
    <property type="entry name" value="Peptidase_M24B"/>
</dbReference>
<evidence type="ECO:0000259" key="1">
    <source>
        <dbReference type="Pfam" id="PF00557"/>
    </source>
</evidence>
<name>A0A381YHL6_9ZZZZ</name>
<evidence type="ECO:0000259" key="2">
    <source>
        <dbReference type="Pfam" id="PF01321"/>
    </source>
</evidence>
<protein>
    <recommendedName>
        <fullName evidence="4">Peptidase M24 domain-containing protein</fullName>
    </recommendedName>
</protein>
<dbReference type="Pfam" id="PF01321">
    <property type="entry name" value="Creatinase_N"/>
    <property type="match status" value="1"/>
</dbReference>
<dbReference type="SUPFAM" id="SSF53092">
    <property type="entry name" value="Creatinase/prolidase N-terminal domain"/>
    <property type="match status" value="1"/>
</dbReference>
<sequence length="407" mass="44678">MKTYLRDQVDWKQPFPAEEYAVRRAKVRKALTDSSLDAIFVTTPANITWLTGYDMIWYHLQNLTGVLVRADSDDTVFFDSSAHTTIISTTPEISQVVYVDAAAVSGTVDESISAIVGGIADKGLSGGRIGLELWGYAPHASVMEALAGALRKGGATVEDHWTLVEKQRFVKSDLEVQHVRKAAEIADLAMATARDAIRPGIMETEIEGVLMGTMMKAGGGYPGIRSMIGSGPRSGTHHSSPTRRQIKQGDLVFVDFCGCYDRYHVNVNRTFSVGEPDPRWTNLMTTAAGCIDAIVSELKLGDSLSKVDAVAQRYTDESGIREYVWWVGGYAQEIALPPDWCGNHWLNPRFDIGDPPIQPGMVFNLENQFDVWEDWPGGSGCAYIESLLVTENGLEVLSKLPRTLVTV</sequence>
<feature type="domain" description="Peptidase M24" evidence="1">
    <location>
        <begin position="178"/>
        <end position="391"/>
    </location>
</feature>
<dbReference type="InterPro" id="IPR029149">
    <property type="entry name" value="Creatin/AminoP/Spt16_N"/>
</dbReference>